<name>A0A9D4G330_DREPO</name>
<reference evidence="1" key="1">
    <citation type="journal article" date="2019" name="bioRxiv">
        <title>The Genome of the Zebra Mussel, Dreissena polymorpha: A Resource for Invasive Species Research.</title>
        <authorList>
            <person name="McCartney M.A."/>
            <person name="Auch B."/>
            <person name="Kono T."/>
            <person name="Mallez S."/>
            <person name="Zhang Y."/>
            <person name="Obille A."/>
            <person name="Becker A."/>
            <person name="Abrahante J.E."/>
            <person name="Garbe J."/>
            <person name="Badalamenti J.P."/>
            <person name="Herman A."/>
            <person name="Mangelson H."/>
            <person name="Liachko I."/>
            <person name="Sullivan S."/>
            <person name="Sone E.D."/>
            <person name="Koren S."/>
            <person name="Silverstein K.A.T."/>
            <person name="Beckman K.B."/>
            <person name="Gohl D.M."/>
        </authorList>
    </citation>
    <scope>NUCLEOTIDE SEQUENCE</scope>
    <source>
        <strain evidence="1">Duluth1</strain>
        <tissue evidence="1">Whole animal</tissue>
    </source>
</reference>
<protein>
    <submittedName>
        <fullName evidence="1">Uncharacterized protein</fullName>
    </submittedName>
</protein>
<dbReference type="Proteomes" id="UP000828390">
    <property type="component" value="Unassembled WGS sequence"/>
</dbReference>
<sequence length="61" mass="6909">MCGKVQASLKDFFAWPYGVWRNLKSSEFDGILSECELFGVQCDAISPTYVKPLSNLEKTLF</sequence>
<evidence type="ECO:0000313" key="2">
    <source>
        <dbReference type="Proteomes" id="UP000828390"/>
    </source>
</evidence>
<dbReference type="EMBL" id="JAIWYP010000006">
    <property type="protein sequence ID" value="KAH3809386.1"/>
    <property type="molecule type" value="Genomic_DNA"/>
</dbReference>
<accession>A0A9D4G330</accession>
<proteinExistence type="predicted"/>
<evidence type="ECO:0000313" key="1">
    <source>
        <dbReference type="EMBL" id="KAH3809386.1"/>
    </source>
</evidence>
<dbReference type="AlphaFoldDB" id="A0A9D4G330"/>
<gene>
    <name evidence="1" type="ORF">DPMN_137749</name>
</gene>
<organism evidence="1 2">
    <name type="scientific">Dreissena polymorpha</name>
    <name type="common">Zebra mussel</name>
    <name type="synonym">Mytilus polymorpha</name>
    <dbReference type="NCBI Taxonomy" id="45954"/>
    <lineage>
        <taxon>Eukaryota</taxon>
        <taxon>Metazoa</taxon>
        <taxon>Spiralia</taxon>
        <taxon>Lophotrochozoa</taxon>
        <taxon>Mollusca</taxon>
        <taxon>Bivalvia</taxon>
        <taxon>Autobranchia</taxon>
        <taxon>Heteroconchia</taxon>
        <taxon>Euheterodonta</taxon>
        <taxon>Imparidentia</taxon>
        <taxon>Neoheterodontei</taxon>
        <taxon>Myida</taxon>
        <taxon>Dreissenoidea</taxon>
        <taxon>Dreissenidae</taxon>
        <taxon>Dreissena</taxon>
    </lineage>
</organism>
<reference evidence="1" key="2">
    <citation type="submission" date="2020-11" db="EMBL/GenBank/DDBJ databases">
        <authorList>
            <person name="McCartney M.A."/>
            <person name="Auch B."/>
            <person name="Kono T."/>
            <person name="Mallez S."/>
            <person name="Becker A."/>
            <person name="Gohl D.M."/>
            <person name="Silverstein K.A.T."/>
            <person name="Koren S."/>
            <person name="Bechman K.B."/>
            <person name="Herman A."/>
            <person name="Abrahante J.E."/>
            <person name="Garbe J."/>
        </authorList>
    </citation>
    <scope>NUCLEOTIDE SEQUENCE</scope>
    <source>
        <strain evidence="1">Duluth1</strain>
        <tissue evidence="1">Whole animal</tissue>
    </source>
</reference>
<keyword evidence="2" id="KW-1185">Reference proteome</keyword>
<comment type="caution">
    <text evidence="1">The sequence shown here is derived from an EMBL/GenBank/DDBJ whole genome shotgun (WGS) entry which is preliminary data.</text>
</comment>